<keyword evidence="2" id="KW-1185">Reference proteome</keyword>
<dbReference type="InterPro" id="IPR017850">
    <property type="entry name" value="Alkaline_phosphatase_core_sf"/>
</dbReference>
<dbReference type="Gene3D" id="3.40.720.10">
    <property type="entry name" value="Alkaline Phosphatase, subunit A"/>
    <property type="match status" value="1"/>
</dbReference>
<evidence type="ECO:0000313" key="2">
    <source>
        <dbReference type="Proteomes" id="UP000070155"/>
    </source>
</evidence>
<protein>
    <recommendedName>
        <fullName evidence="3">Metalloenzyme domain-containing protein</fullName>
    </recommendedName>
</protein>
<organism evidence="1 2">
    <name type="scientific">candidate division MSBL1 archaeon SCGC-AAA259I07</name>
    <dbReference type="NCBI Taxonomy" id="1698266"/>
    <lineage>
        <taxon>Archaea</taxon>
        <taxon>Methanobacteriati</taxon>
        <taxon>Methanobacteriota</taxon>
        <taxon>candidate division MSBL1</taxon>
    </lineage>
</organism>
<reference evidence="1 2" key="1">
    <citation type="journal article" date="2016" name="Sci. Rep.">
        <title>Metabolic traits of an uncultured archaeal lineage -MSBL1- from brine pools of the Red Sea.</title>
        <authorList>
            <person name="Mwirichia R."/>
            <person name="Alam I."/>
            <person name="Rashid M."/>
            <person name="Vinu M."/>
            <person name="Ba-Alawi W."/>
            <person name="Anthony Kamau A."/>
            <person name="Kamanda Ngugi D."/>
            <person name="Goker M."/>
            <person name="Klenk H.P."/>
            <person name="Bajic V."/>
            <person name="Stingl U."/>
        </authorList>
    </citation>
    <scope>NUCLEOTIDE SEQUENCE [LARGE SCALE GENOMIC DNA]</scope>
    <source>
        <strain evidence="1">SCGC-AAA259I07</strain>
    </source>
</reference>
<dbReference type="AlphaFoldDB" id="A0A133UM57"/>
<dbReference type="Proteomes" id="UP000070155">
    <property type="component" value="Unassembled WGS sequence"/>
</dbReference>
<sequence>MKLAYDQKDIAPTIAKILNLDYGVPSGESIEIKEKFVGKNVILAIIDSLDWFVYEKFGRNIIENIFDGSIIEFKISASADKTSPSIATILTGLDPEEHHVFSTQNAQESEIINLPEFAEKNGVKSTVVMEKGGAMTFLKTLEAVTPVEDREDIVEFDDDILSGVEESADEFKFIVCHLRTLDEQLHRGETVEKIEECLERIIHKIINIAREERFLLVITGDHKSHGNVFEGSDIVPLVFIEFR</sequence>
<proteinExistence type="predicted"/>
<evidence type="ECO:0000313" key="1">
    <source>
        <dbReference type="EMBL" id="KXA95186.1"/>
    </source>
</evidence>
<evidence type="ECO:0008006" key="3">
    <source>
        <dbReference type="Google" id="ProtNLM"/>
    </source>
</evidence>
<dbReference type="EMBL" id="LHXQ01000012">
    <property type="protein sequence ID" value="KXA95186.1"/>
    <property type="molecule type" value="Genomic_DNA"/>
</dbReference>
<gene>
    <name evidence="1" type="ORF">AKJ36_01295</name>
</gene>
<accession>A0A133UM57</accession>
<comment type="caution">
    <text evidence="1">The sequence shown here is derived from an EMBL/GenBank/DDBJ whole genome shotgun (WGS) entry which is preliminary data.</text>
</comment>
<dbReference type="SUPFAM" id="SSF53649">
    <property type="entry name" value="Alkaline phosphatase-like"/>
    <property type="match status" value="1"/>
</dbReference>
<name>A0A133UM57_9EURY</name>